<protein>
    <submittedName>
        <fullName evidence="1">Uncharacterized protein</fullName>
    </submittedName>
</protein>
<reference evidence="1 2" key="1">
    <citation type="submission" date="2016-11" db="EMBL/GenBank/DDBJ databases">
        <title>Whole Genome Sequencing of Mucilaginibacter polytrichastri RG4-7(T) isolated from the moss sample.</title>
        <authorList>
            <person name="Li Y."/>
        </authorList>
    </citation>
    <scope>NUCLEOTIDE SEQUENCE [LARGE SCALE GENOMIC DNA]</scope>
    <source>
        <strain evidence="1 2">RG4-7</strain>
    </source>
</reference>
<evidence type="ECO:0000313" key="2">
    <source>
        <dbReference type="Proteomes" id="UP000186720"/>
    </source>
</evidence>
<evidence type="ECO:0000313" key="1">
    <source>
        <dbReference type="EMBL" id="OKS87447.1"/>
    </source>
</evidence>
<organism evidence="1 2">
    <name type="scientific">Mucilaginibacter polytrichastri</name>
    <dbReference type="NCBI Taxonomy" id="1302689"/>
    <lineage>
        <taxon>Bacteria</taxon>
        <taxon>Pseudomonadati</taxon>
        <taxon>Bacteroidota</taxon>
        <taxon>Sphingobacteriia</taxon>
        <taxon>Sphingobacteriales</taxon>
        <taxon>Sphingobacteriaceae</taxon>
        <taxon>Mucilaginibacter</taxon>
    </lineage>
</organism>
<dbReference type="AlphaFoldDB" id="A0A1Q6A0B2"/>
<dbReference type="EMBL" id="MPPL01000001">
    <property type="protein sequence ID" value="OKS87447.1"/>
    <property type="molecule type" value="Genomic_DNA"/>
</dbReference>
<name>A0A1Q6A0B2_9SPHI</name>
<dbReference type="Proteomes" id="UP000186720">
    <property type="component" value="Unassembled WGS sequence"/>
</dbReference>
<proteinExistence type="predicted"/>
<comment type="caution">
    <text evidence="1">The sequence shown here is derived from an EMBL/GenBank/DDBJ whole genome shotgun (WGS) entry which is preliminary data.</text>
</comment>
<accession>A0A1Q6A0B2</accession>
<keyword evidence="2" id="KW-1185">Reference proteome</keyword>
<gene>
    <name evidence="1" type="ORF">RG47T_2908</name>
</gene>
<sequence length="155" mass="17864">MQSNVARLLTNYLDMNKKLPPAIFAALIFYLPITLSSCHPQQKLQAEITHKKHTETKENQAVNLIINLDEVNRKSAEVKKDSKGKQHLAIYAETLPTDTDPNYWVKVAEDNGDNYVAYYTFAVNIKTRTIEYYDVMQNSLITLSKWRKSTPIDEQ</sequence>
<dbReference type="STRING" id="1302689.RG47T_2908"/>